<protein>
    <submittedName>
        <fullName evidence="1">Uncharacterized protein</fullName>
    </submittedName>
</protein>
<dbReference type="Proteomes" id="UP001642360">
    <property type="component" value="Unassembled WGS sequence"/>
</dbReference>
<organism evidence="1 2">
    <name type="scientific">Ilex paraguariensis</name>
    <name type="common">yerba mate</name>
    <dbReference type="NCBI Taxonomy" id="185542"/>
    <lineage>
        <taxon>Eukaryota</taxon>
        <taxon>Viridiplantae</taxon>
        <taxon>Streptophyta</taxon>
        <taxon>Embryophyta</taxon>
        <taxon>Tracheophyta</taxon>
        <taxon>Spermatophyta</taxon>
        <taxon>Magnoliopsida</taxon>
        <taxon>eudicotyledons</taxon>
        <taxon>Gunneridae</taxon>
        <taxon>Pentapetalae</taxon>
        <taxon>asterids</taxon>
        <taxon>campanulids</taxon>
        <taxon>Aquifoliales</taxon>
        <taxon>Aquifoliaceae</taxon>
        <taxon>Ilex</taxon>
    </lineage>
</organism>
<dbReference type="EMBL" id="CAUOFW020009390">
    <property type="protein sequence ID" value="CAK9185604.1"/>
    <property type="molecule type" value="Genomic_DNA"/>
</dbReference>
<proteinExistence type="predicted"/>
<dbReference type="AlphaFoldDB" id="A0ABC8UX58"/>
<comment type="caution">
    <text evidence="1">The sequence shown here is derived from an EMBL/GenBank/DDBJ whole genome shotgun (WGS) entry which is preliminary data.</text>
</comment>
<keyword evidence="2" id="KW-1185">Reference proteome</keyword>
<gene>
    <name evidence="1" type="ORF">ILEXP_LOCUS56023</name>
</gene>
<accession>A0ABC8UX58</accession>
<name>A0ABC8UX58_9AQUA</name>
<evidence type="ECO:0000313" key="1">
    <source>
        <dbReference type="EMBL" id="CAK9185604.1"/>
    </source>
</evidence>
<sequence length="109" mass="12396">MAYLVYRMCLAPLLIPLHPAFWIECLAYQTSLLNSLSSIPNTLLDNFIFSSRLANFISPESFGLLPDKLPDGYFLGFSSHFVHTNFSLHTIFLSSFLLFFGNHLHSSIH</sequence>
<reference evidence="1 2" key="1">
    <citation type="submission" date="2024-02" db="EMBL/GenBank/DDBJ databases">
        <authorList>
            <person name="Vignale AGUSTIN F."/>
            <person name="Sosa J E."/>
            <person name="Modenutti C."/>
        </authorList>
    </citation>
    <scope>NUCLEOTIDE SEQUENCE [LARGE SCALE GENOMIC DNA]</scope>
</reference>
<evidence type="ECO:0000313" key="2">
    <source>
        <dbReference type="Proteomes" id="UP001642360"/>
    </source>
</evidence>